<dbReference type="GO" id="GO:0016773">
    <property type="term" value="F:phosphotransferase activity, alcohol group as acceptor"/>
    <property type="evidence" value="ECO:0007669"/>
    <property type="project" value="UniProtKB-ARBA"/>
</dbReference>
<reference evidence="2" key="1">
    <citation type="journal article" date="2020" name="Fungal Divers.">
        <title>Resolving the Mortierellaceae phylogeny through synthesis of multi-gene phylogenetics and phylogenomics.</title>
        <authorList>
            <person name="Vandepol N."/>
            <person name="Liber J."/>
            <person name="Desiro A."/>
            <person name="Na H."/>
            <person name="Kennedy M."/>
            <person name="Barry K."/>
            <person name="Grigoriev I.V."/>
            <person name="Miller A.N."/>
            <person name="O'Donnell K."/>
            <person name="Stajich J.E."/>
            <person name="Bonito G."/>
        </authorList>
    </citation>
    <scope>NUCLEOTIDE SEQUENCE</scope>
    <source>
        <strain evidence="2">NVP1</strain>
    </source>
</reference>
<dbReference type="EMBL" id="JAAAUY010000960">
    <property type="protein sequence ID" value="KAF9325199.1"/>
    <property type="molecule type" value="Genomic_DNA"/>
</dbReference>
<dbReference type="InterPro" id="IPR001206">
    <property type="entry name" value="Diacylglycerol_kinase_cat_dom"/>
</dbReference>
<organism evidence="2 3">
    <name type="scientific">Podila minutissima</name>
    <dbReference type="NCBI Taxonomy" id="64525"/>
    <lineage>
        <taxon>Eukaryota</taxon>
        <taxon>Fungi</taxon>
        <taxon>Fungi incertae sedis</taxon>
        <taxon>Mucoromycota</taxon>
        <taxon>Mortierellomycotina</taxon>
        <taxon>Mortierellomycetes</taxon>
        <taxon>Mortierellales</taxon>
        <taxon>Mortierellaceae</taxon>
        <taxon>Podila</taxon>
    </lineage>
</organism>
<comment type="caution">
    <text evidence="2">The sequence shown here is derived from an EMBL/GenBank/DDBJ whole genome shotgun (WGS) entry which is preliminary data.</text>
</comment>
<evidence type="ECO:0000313" key="3">
    <source>
        <dbReference type="Proteomes" id="UP000696485"/>
    </source>
</evidence>
<feature type="domain" description="DAGKc" evidence="1">
    <location>
        <begin position="127"/>
        <end position="266"/>
    </location>
</feature>
<dbReference type="PANTHER" id="PTHR12358:SF31">
    <property type="entry name" value="ACYLGLYCEROL KINASE, MITOCHONDRIAL"/>
    <property type="match status" value="1"/>
</dbReference>
<sequence length="578" mass="64919">MSKQALVSFECSASFNPNSNPFTATLNLGLHELSWTFRDADNSTCRIPYSCIFGYQVPSEAALVTEQDVEELIRTAVEGKQVIIHYLEFTVPDLNSAPRLAQARLLFHQRSDVKQFLVRAKELEVFPKQRRILFLVNPKGGVGRAKTISDTIVKPMLEHSGLEVTEQYTEYARHAVDIAHKLDLNTFDALVVISGDGVMHEIINGLLSRPDWDLARRLPVGVISAGSGNAIATSLGTRNQYVAALAAIRGETAKMDIFSMSQLDRPRIYSMLLFSWGMTADADLESDRYRWLGPLRFEIAAFVRMIRLRRYPGKVYVLPPKDDDTSMLPPTPPCSPDHAAPGIRHGSLLRNPDQEPPKSWRLLDLPYYTFFLLLNHPSLTEDVYFTNEIRFNDGIMRLWYSCETTFWKILMPFVMDQQNGKLVERGLMTGIKCGGILIVPGVEGNPDDPSTHAIVDQSVTSTAAKKQEIYTKPGFFDVDGEAMPTTRTLIEILPSFVEIIVPEWYNHPDDKEENSVRGKARADLILEVTANRQVETNKVLEVGKWLGVMVLTVTAYAVYFSEGFQIWSGIARSAAQIL</sequence>
<dbReference type="Gene3D" id="3.40.50.10330">
    <property type="entry name" value="Probable inorganic polyphosphate/atp-NAD kinase, domain 1"/>
    <property type="match status" value="1"/>
</dbReference>
<dbReference type="GO" id="GO:0046512">
    <property type="term" value="P:sphingosine biosynthetic process"/>
    <property type="evidence" value="ECO:0007669"/>
    <property type="project" value="TreeGrafter"/>
</dbReference>
<accession>A0A9P5SEP4</accession>
<proteinExistence type="predicted"/>
<dbReference type="SUPFAM" id="SSF111331">
    <property type="entry name" value="NAD kinase/diacylglycerol kinase-like"/>
    <property type="match status" value="1"/>
</dbReference>
<dbReference type="GO" id="GO:0005737">
    <property type="term" value="C:cytoplasm"/>
    <property type="evidence" value="ECO:0007669"/>
    <property type="project" value="TreeGrafter"/>
</dbReference>
<evidence type="ECO:0000259" key="1">
    <source>
        <dbReference type="PROSITE" id="PS50146"/>
    </source>
</evidence>
<dbReference type="SMART" id="SM00046">
    <property type="entry name" value="DAGKc"/>
    <property type="match status" value="1"/>
</dbReference>
<dbReference type="Pfam" id="PF00781">
    <property type="entry name" value="DAGK_cat"/>
    <property type="match status" value="1"/>
</dbReference>
<dbReference type="GO" id="GO:0016020">
    <property type="term" value="C:membrane"/>
    <property type="evidence" value="ECO:0007669"/>
    <property type="project" value="TreeGrafter"/>
</dbReference>
<dbReference type="InterPro" id="IPR017438">
    <property type="entry name" value="ATP-NAD_kinase_N"/>
</dbReference>
<dbReference type="PANTHER" id="PTHR12358">
    <property type="entry name" value="SPHINGOSINE KINASE"/>
    <property type="match status" value="1"/>
</dbReference>
<dbReference type="Gene3D" id="2.60.200.40">
    <property type="match status" value="1"/>
</dbReference>
<dbReference type="GO" id="GO:0001727">
    <property type="term" value="F:lipid kinase activity"/>
    <property type="evidence" value="ECO:0007669"/>
    <property type="project" value="UniProtKB-ARBA"/>
</dbReference>
<protein>
    <recommendedName>
        <fullName evidence="1">DAGKc domain-containing protein</fullName>
    </recommendedName>
</protein>
<dbReference type="AlphaFoldDB" id="A0A9P5SEP4"/>
<keyword evidence="3" id="KW-1185">Reference proteome</keyword>
<dbReference type="InterPro" id="IPR016064">
    <property type="entry name" value="NAD/diacylglycerol_kinase_sf"/>
</dbReference>
<evidence type="ECO:0000313" key="2">
    <source>
        <dbReference type="EMBL" id="KAF9325199.1"/>
    </source>
</evidence>
<dbReference type="InterPro" id="IPR050187">
    <property type="entry name" value="Lipid_Phosphate_FormReg"/>
</dbReference>
<dbReference type="Proteomes" id="UP000696485">
    <property type="component" value="Unassembled WGS sequence"/>
</dbReference>
<dbReference type="PROSITE" id="PS50146">
    <property type="entry name" value="DAGK"/>
    <property type="match status" value="1"/>
</dbReference>
<name>A0A9P5SEP4_9FUNG</name>
<gene>
    <name evidence="2" type="ORF">BG006_011309</name>
</gene>